<evidence type="ECO:0000313" key="2">
    <source>
        <dbReference type="EMBL" id="SBW11385.1"/>
    </source>
</evidence>
<sequence>MKKLIAAGNRYLKEMDLNDVALLKICLTALGVLIGLGGSMRHKKSMSLLAGFAFVGAWIPLMAKFFRVILTAEE</sequence>
<feature type="transmembrane region" description="Helical" evidence="1">
    <location>
        <begin position="46"/>
        <end position="66"/>
    </location>
</feature>
<accession>A0A212KII5</accession>
<evidence type="ECO:0000256" key="1">
    <source>
        <dbReference type="SAM" id="Phobius"/>
    </source>
</evidence>
<evidence type="ECO:0008006" key="3">
    <source>
        <dbReference type="Google" id="ProtNLM"/>
    </source>
</evidence>
<protein>
    <recommendedName>
        <fullName evidence="3">Permease of phosphate ABC transporter</fullName>
    </recommendedName>
</protein>
<organism evidence="2">
    <name type="scientific">uncultured Eubacteriales bacterium</name>
    <dbReference type="NCBI Taxonomy" id="172733"/>
    <lineage>
        <taxon>Bacteria</taxon>
        <taxon>Bacillati</taxon>
        <taxon>Bacillota</taxon>
        <taxon>Clostridia</taxon>
        <taxon>Eubacteriales</taxon>
        <taxon>environmental samples</taxon>
    </lineage>
</organism>
<dbReference type="EMBL" id="FLUN01000001">
    <property type="protein sequence ID" value="SBW11385.1"/>
    <property type="molecule type" value="Genomic_DNA"/>
</dbReference>
<gene>
    <name evidence="2" type="ORF">KL86CLO1_13257</name>
</gene>
<proteinExistence type="predicted"/>
<reference evidence="2" key="1">
    <citation type="submission" date="2016-04" db="EMBL/GenBank/DDBJ databases">
        <authorList>
            <person name="Evans L.H."/>
            <person name="Alamgir A."/>
            <person name="Owens N."/>
            <person name="Weber N.D."/>
            <person name="Virtaneva K."/>
            <person name="Barbian K."/>
            <person name="Babar A."/>
            <person name="Rosenke K."/>
        </authorList>
    </citation>
    <scope>NUCLEOTIDE SEQUENCE</scope>
    <source>
        <strain evidence="2">86</strain>
    </source>
</reference>
<dbReference type="AlphaFoldDB" id="A0A212KII5"/>
<keyword evidence="1" id="KW-0472">Membrane</keyword>
<name>A0A212KII5_9FIRM</name>
<keyword evidence="1" id="KW-0812">Transmembrane</keyword>
<keyword evidence="1" id="KW-1133">Transmembrane helix</keyword>
<feature type="transmembrane region" description="Helical" evidence="1">
    <location>
        <begin position="21"/>
        <end position="40"/>
    </location>
</feature>